<dbReference type="GO" id="GO:0048858">
    <property type="term" value="P:cell projection morphogenesis"/>
    <property type="evidence" value="ECO:0007669"/>
    <property type="project" value="TreeGrafter"/>
</dbReference>
<evidence type="ECO:0000256" key="1">
    <source>
        <dbReference type="SAM" id="MobiDB-lite"/>
    </source>
</evidence>
<feature type="chain" id="PRO_5018608440" evidence="3">
    <location>
        <begin position="34"/>
        <end position="622"/>
    </location>
</feature>
<feature type="compositionally biased region" description="Basic and acidic residues" evidence="1">
    <location>
        <begin position="504"/>
        <end position="513"/>
    </location>
</feature>
<dbReference type="PANTHER" id="PTHR15381:SF1">
    <property type="entry name" value="CHONDROITIN SULFATE PROTEOGLYCAN 5"/>
    <property type="match status" value="1"/>
</dbReference>
<proteinExistence type="predicted"/>
<sequence length="622" mass="67980">MQGKEASFCPGCWRLTLLSCVLALHLIPVSVHGNVGTNVTEPDSTANATSPVSEEEEPVKVNEAVVAVTGTSSSAGANAVNTVTPRTGRITRTGDEEEQSSGMFGETVAPVVEEVGVAAPPQLIPDSAETEHLLPSNPRTQDVEGEEEEEEEEEERLPHTDPPWIDTKDAAVFDLDHRFTTTAPPSPVTNPSNHDIVHVDFFDPSSRGRSLDLAPPSPSSLAHELQGGDPTSWAMPDNYDYLTPYEDGVSPTPEEYTYSTTTDTYESDEDLRLPAGSPARSRPRVPGSGSFIPGAARPGAGAPVPNIPVEAPPASSPVDGSDGLGGCRVGYQMVNGSCRSPCDMLPNYCFNGGQCYLLEGMGVFCRCNVQDYIWHKGARCESVVTEFQVMCLAVGASALVVLLLFMIIVCFAKKLHVLKTENKKLRKRSKYRPSSEQHNDNFSLSTIAEGSHPNKTMSRYTWECKTKEESDCEDDPNSQNKLEDPVKAPPKEDDSLNIHNSLTPKHENHKVLGEENSSEVTIDLELHLAKRTKWKSSRGPDHYDVYLYRVPKSKPQIPNGPRPKTVTSPGGAKHRVLRWEDDMYPPSPPCSICSPLNTHSLPTTTLNELQQSSSWTLKPYNH</sequence>
<feature type="compositionally biased region" description="Polar residues" evidence="1">
    <location>
        <begin position="440"/>
        <end position="451"/>
    </location>
</feature>
<name>A0A3Q3LTU5_9TELE</name>
<evidence type="ECO:0000259" key="4">
    <source>
        <dbReference type="Pfam" id="PF06567"/>
    </source>
</evidence>
<feature type="compositionally biased region" description="Low complexity" evidence="1">
    <location>
        <begin position="293"/>
        <end position="304"/>
    </location>
</feature>
<feature type="region of interest" description="Disordered" evidence="1">
    <location>
        <begin position="40"/>
        <end position="59"/>
    </location>
</feature>
<keyword evidence="6" id="KW-1185">Reference proteome</keyword>
<dbReference type="Pfam" id="PF06567">
    <property type="entry name" value="Neural_ProG_Cyt"/>
    <property type="match status" value="1"/>
</dbReference>
<feature type="compositionally biased region" description="Low complexity" evidence="1">
    <location>
        <begin position="250"/>
        <end position="264"/>
    </location>
</feature>
<protein>
    <submittedName>
        <fullName evidence="5">Chondroitin sulfate proteoglycan 5</fullName>
    </submittedName>
</protein>
<evidence type="ECO:0000313" key="5">
    <source>
        <dbReference type="Ensembl" id="ENSMAMP00000017768.1"/>
    </source>
</evidence>
<feature type="region of interest" description="Disordered" evidence="1">
    <location>
        <begin position="208"/>
        <end position="230"/>
    </location>
</feature>
<dbReference type="GO" id="GO:0045202">
    <property type="term" value="C:synapse"/>
    <property type="evidence" value="ECO:0007669"/>
    <property type="project" value="TreeGrafter"/>
</dbReference>
<dbReference type="AlphaFoldDB" id="A0A3Q3LTU5"/>
<feature type="transmembrane region" description="Helical" evidence="2">
    <location>
        <begin position="387"/>
        <end position="412"/>
    </location>
</feature>
<keyword evidence="2" id="KW-1133">Transmembrane helix</keyword>
<evidence type="ECO:0000256" key="3">
    <source>
        <dbReference type="SAM" id="SignalP"/>
    </source>
</evidence>
<feature type="region of interest" description="Disordered" evidence="1">
    <location>
        <begin position="127"/>
        <end position="166"/>
    </location>
</feature>
<dbReference type="Proteomes" id="UP000261640">
    <property type="component" value="Unplaced"/>
</dbReference>
<keyword evidence="2" id="KW-0812">Transmembrane</keyword>
<keyword evidence="3" id="KW-0732">Signal</keyword>
<feature type="domain" description="Neural chondroitin sulphate proteoglycan cytoplasmic" evidence="4">
    <location>
        <begin position="415"/>
        <end position="521"/>
    </location>
</feature>
<feature type="region of interest" description="Disordered" evidence="1">
    <location>
        <begin position="426"/>
        <end position="451"/>
    </location>
</feature>
<keyword evidence="2" id="KW-0472">Membrane</keyword>
<feature type="compositionally biased region" description="Low complexity" evidence="1">
    <location>
        <begin position="211"/>
        <end position="222"/>
    </location>
</feature>
<dbReference type="InParanoid" id="A0A3Q3LTU5"/>
<reference evidence="5" key="2">
    <citation type="submission" date="2025-09" db="UniProtKB">
        <authorList>
            <consortium name="Ensembl"/>
        </authorList>
    </citation>
    <scope>IDENTIFICATION</scope>
</reference>
<reference evidence="5" key="1">
    <citation type="submission" date="2025-08" db="UniProtKB">
        <authorList>
            <consortium name="Ensembl"/>
        </authorList>
    </citation>
    <scope>IDENTIFICATION</scope>
</reference>
<feature type="region of interest" description="Disordered" evidence="1">
    <location>
        <begin position="244"/>
        <end position="319"/>
    </location>
</feature>
<dbReference type="Ensembl" id="ENSMAMT00000018238.2">
    <property type="protein sequence ID" value="ENSMAMP00000017768.1"/>
    <property type="gene ID" value="ENSMAMG00000012004.2"/>
</dbReference>
<evidence type="ECO:0000256" key="2">
    <source>
        <dbReference type="SAM" id="Phobius"/>
    </source>
</evidence>
<feature type="compositionally biased region" description="Polar residues" evidence="1">
    <location>
        <begin position="40"/>
        <end position="49"/>
    </location>
</feature>
<feature type="compositionally biased region" description="Basic and acidic residues" evidence="1">
    <location>
        <begin position="481"/>
        <end position="496"/>
    </location>
</feature>
<dbReference type="GeneTree" id="ENSGT00440000034270"/>
<dbReference type="STRING" id="205130.ENSMAMP00000017768"/>
<evidence type="ECO:0000313" key="6">
    <source>
        <dbReference type="Proteomes" id="UP000261640"/>
    </source>
</evidence>
<accession>A0A3Q3LTU5</accession>
<feature type="region of interest" description="Disordered" evidence="1">
    <location>
        <begin position="468"/>
        <end position="518"/>
    </location>
</feature>
<dbReference type="PANTHER" id="PTHR15381">
    <property type="entry name" value="CHONDROITIN SULFATE PROTEOGLYCAN 5 -RELATED"/>
    <property type="match status" value="1"/>
</dbReference>
<feature type="compositionally biased region" description="Acidic residues" evidence="1">
    <location>
        <begin position="143"/>
        <end position="155"/>
    </location>
</feature>
<dbReference type="InterPro" id="IPR009505">
    <property type="entry name" value="Neural_ProG_Cyt"/>
</dbReference>
<organism evidence="5 6">
    <name type="scientific">Mastacembelus armatus</name>
    <name type="common">zig-zag eel</name>
    <dbReference type="NCBI Taxonomy" id="205130"/>
    <lineage>
        <taxon>Eukaryota</taxon>
        <taxon>Metazoa</taxon>
        <taxon>Chordata</taxon>
        <taxon>Craniata</taxon>
        <taxon>Vertebrata</taxon>
        <taxon>Euteleostomi</taxon>
        <taxon>Actinopterygii</taxon>
        <taxon>Neopterygii</taxon>
        <taxon>Teleostei</taxon>
        <taxon>Neoteleostei</taxon>
        <taxon>Acanthomorphata</taxon>
        <taxon>Anabantaria</taxon>
        <taxon>Synbranchiformes</taxon>
        <taxon>Mastacembelidae</taxon>
        <taxon>Mastacembelus</taxon>
    </lineage>
</organism>
<feature type="signal peptide" evidence="3">
    <location>
        <begin position="1"/>
        <end position="33"/>
    </location>
</feature>